<name>A0A6I1FCU4_9BACI</name>
<dbReference type="Pfam" id="PF13115">
    <property type="entry name" value="YtkA"/>
    <property type="match status" value="1"/>
</dbReference>
<evidence type="ECO:0000313" key="4">
    <source>
        <dbReference type="Proteomes" id="UP000429595"/>
    </source>
</evidence>
<organism evidence="3 4">
    <name type="scientific">Bacillus aerolatus</name>
    <dbReference type="NCBI Taxonomy" id="2653354"/>
    <lineage>
        <taxon>Bacteria</taxon>
        <taxon>Bacillati</taxon>
        <taxon>Bacillota</taxon>
        <taxon>Bacilli</taxon>
        <taxon>Bacillales</taxon>
        <taxon>Bacillaceae</taxon>
        <taxon>Bacillus</taxon>
    </lineage>
</organism>
<comment type="caution">
    <text evidence="3">The sequence shown here is derived from an EMBL/GenBank/DDBJ whole genome shotgun (WGS) entry which is preliminary data.</text>
</comment>
<keyword evidence="1" id="KW-0732">Signal</keyword>
<feature type="signal peptide" evidence="1">
    <location>
        <begin position="1"/>
        <end position="19"/>
    </location>
</feature>
<sequence length="125" mass="14176">MKKLAILFFSLLVILVGCSNGKKEEKPAETNKAPEMLNVEIQLPDQAEPNEKVTLSAKVTQGEEKVEDASEVQFEIRKKREDNGRMVNGKYTLAHTFISPDTYNVKVHVEKGELHEHQQESVEIK</sequence>
<protein>
    <recommendedName>
        <fullName evidence="2">YtkA-like domain-containing protein</fullName>
    </recommendedName>
</protein>
<proteinExistence type="predicted"/>
<feature type="domain" description="YtkA-like" evidence="2">
    <location>
        <begin position="34"/>
        <end position="108"/>
    </location>
</feature>
<dbReference type="AlphaFoldDB" id="A0A6I1FCU4"/>
<keyword evidence="4" id="KW-1185">Reference proteome</keyword>
<evidence type="ECO:0000259" key="2">
    <source>
        <dbReference type="Pfam" id="PF13115"/>
    </source>
</evidence>
<dbReference type="RefSeq" id="WP_152153695.1">
    <property type="nucleotide sequence ID" value="NZ_WEIO01000010.1"/>
</dbReference>
<reference evidence="3 4" key="1">
    <citation type="submission" date="2019-10" db="EMBL/GenBank/DDBJ databases">
        <title>Bacillus aerolatum sp. nov., isolated from bioaerosol of sport playgrounds.</title>
        <authorList>
            <person name="Chen P."/>
            <person name="Zhang G."/>
        </authorList>
    </citation>
    <scope>NUCLEOTIDE SEQUENCE [LARGE SCALE GENOMIC DNA]</scope>
    <source>
        <strain evidence="3 4">CX253</strain>
    </source>
</reference>
<accession>A0A6I1FCU4</accession>
<feature type="chain" id="PRO_5038568866" description="YtkA-like domain-containing protein" evidence="1">
    <location>
        <begin position="20"/>
        <end position="125"/>
    </location>
</feature>
<evidence type="ECO:0000256" key="1">
    <source>
        <dbReference type="SAM" id="SignalP"/>
    </source>
</evidence>
<gene>
    <name evidence="3" type="ORF">F9802_15795</name>
</gene>
<dbReference type="InterPro" id="IPR032693">
    <property type="entry name" value="YtkA-like_dom"/>
</dbReference>
<evidence type="ECO:0000313" key="3">
    <source>
        <dbReference type="EMBL" id="KAB7705021.1"/>
    </source>
</evidence>
<dbReference type="Proteomes" id="UP000429595">
    <property type="component" value="Unassembled WGS sequence"/>
</dbReference>
<dbReference type="EMBL" id="WEIO01000010">
    <property type="protein sequence ID" value="KAB7705021.1"/>
    <property type="molecule type" value="Genomic_DNA"/>
</dbReference>
<dbReference type="PROSITE" id="PS51257">
    <property type="entry name" value="PROKAR_LIPOPROTEIN"/>
    <property type="match status" value="1"/>
</dbReference>